<evidence type="ECO:0000259" key="5">
    <source>
        <dbReference type="PROSITE" id="PS50977"/>
    </source>
</evidence>
<dbReference type="Gene3D" id="1.10.357.10">
    <property type="entry name" value="Tetracycline Repressor, domain 2"/>
    <property type="match status" value="1"/>
</dbReference>
<keyword evidence="7" id="KW-1185">Reference proteome</keyword>
<dbReference type="GO" id="GO:0003700">
    <property type="term" value="F:DNA-binding transcription factor activity"/>
    <property type="evidence" value="ECO:0007669"/>
    <property type="project" value="TreeGrafter"/>
</dbReference>
<dbReference type="PANTHER" id="PTHR30055">
    <property type="entry name" value="HTH-TYPE TRANSCRIPTIONAL REGULATOR RUTR"/>
    <property type="match status" value="1"/>
</dbReference>
<dbReference type="InterPro" id="IPR050109">
    <property type="entry name" value="HTH-type_TetR-like_transc_reg"/>
</dbReference>
<protein>
    <submittedName>
        <fullName evidence="6">TetR/AcrR family transcriptional regulator</fullName>
    </submittedName>
</protein>
<dbReference type="PROSITE" id="PS50977">
    <property type="entry name" value="HTH_TETR_2"/>
    <property type="match status" value="1"/>
</dbReference>
<dbReference type="PRINTS" id="PR00455">
    <property type="entry name" value="HTHTETR"/>
</dbReference>
<dbReference type="GO" id="GO:0000976">
    <property type="term" value="F:transcription cis-regulatory region binding"/>
    <property type="evidence" value="ECO:0007669"/>
    <property type="project" value="TreeGrafter"/>
</dbReference>
<dbReference type="EMBL" id="JAPDOD010000030">
    <property type="protein sequence ID" value="MDA0164043.1"/>
    <property type="molecule type" value="Genomic_DNA"/>
</dbReference>
<evidence type="ECO:0000256" key="3">
    <source>
        <dbReference type="ARBA" id="ARBA00023163"/>
    </source>
</evidence>
<evidence type="ECO:0000256" key="4">
    <source>
        <dbReference type="PROSITE-ProRule" id="PRU00335"/>
    </source>
</evidence>
<dbReference type="SUPFAM" id="SSF46689">
    <property type="entry name" value="Homeodomain-like"/>
    <property type="match status" value="1"/>
</dbReference>
<dbReference type="InterPro" id="IPR001647">
    <property type="entry name" value="HTH_TetR"/>
</dbReference>
<dbReference type="PANTHER" id="PTHR30055:SF234">
    <property type="entry name" value="HTH-TYPE TRANSCRIPTIONAL REGULATOR BETI"/>
    <property type="match status" value="1"/>
</dbReference>
<reference evidence="6" key="1">
    <citation type="submission" date="2022-10" db="EMBL/GenBank/DDBJ databases">
        <title>The WGS of Solirubrobacter ginsenosidimutans DSM 21036.</title>
        <authorList>
            <person name="Jiang Z."/>
        </authorList>
    </citation>
    <scope>NUCLEOTIDE SEQUENCE</scope>
    <source>
        <strain evidence="6">DSM 21036</strain>
    </source>
</reference>
<evidence type="ECO:0000256" key="2">
    <source>
        <dbReference type="ARBA" id="ARBA00023125"/>
    </source>
</evidence>
<dbReference type="Pfam" id="PF00440">
    <property type="entry name" value="TetR_N"/>
    <property type="match status" value="1"/>
</dbReference>
<dbReference type="AlphaFoldDB" id="A0A9X3MZ67"/>
<keyword evidence="2 4" id="KW-0238">DNA-binding</keyword>
<keyword evidence="1" id="KW-0805">Transcription regulation</keyword>
<dbReference type="InterPro" id="IPR009057">
    <property type="entry name" value="Homeodomain-like_sf"/>
</dbReference>
<feature type="DNA-binding region" description="H-T-H motif" evidence="4">
    <location>
        <begin position="49"/>
        <end position="68"/>
    </location>
</feature>
<dbReference type="SUPFAM" id="SSF48498">
    <property type="entry name" value="Tetracyclin repressor-like, C-terminal domain"/>
    <property type="match status" value="1"/>
</dbReference>
<feature type="domain" description="HTH tetR-type" evidence="5">
    <location>
        <begin position="27"/>
        <end position="86"/>
    </location>
</feature>
<accession>A0A9X3MZ67</accession>
<organism evidence="6 7">
    <name type="scientific">Solirubrobacter ginsenosidimutans</name>
    <dbReference type="NCBI Taxonomy" id="490573"/>
    <lineage>
        <taxon>Bacteria</taxon>
        <taxon>Bacillati</taxon>
        <taxon>Actinomycetota</taxon>
        <taxon>Thermoleophilia</taxon>
        <taxon>Solirubrobacterales</taxon>
        <taxon>Solirubrobacteraceae</taxon>
        <taxon>Solirubrobacter</taxon>
    </lineage>
</organism>
<comment type="caution">
    <text evidence="6">The sequence shown here is derived from an EMBL/GenBank/DDBJ whole genome shotgun (WGS) entry which is preliminary data.</text>
</comment>
<dbReference type="Proteomes" id="UP001149140">
    <property type="component" value="Unassembled WGS sequence"/>
</dbReference>
<dbReference type="InterPro" id="IPR036271">
    <property type="entry name" value="Tet_transcr_reg_TetR-rel_C_sf"/>
</dbReference>
<evidence type="ECO:0000256" key="1">
    <source>
        <dbReference type="ARBA" id="ARBA00023015"/>
    </source>
</evidence>
<keyword evidence="3" id="KW-0804">Transcription</keyword>
<sequence>MTDDGGRATKVRVMTGRLPRTPRSDAQDNRERILDAARAVFAADGLDAPMREIARQAGVGPATVYRHFPAKATLAYEVYLGEARACRAIVDEGIRDPNPWHGFCLVIEKVFELHAHNREFTAAFMAAFPDAMDFVADRRASLSSVAELARRAKAGGQLRHDFVLNDLVLMIMAHRGIRAGSPDARLAASRRFATLAIQAFRTL</sequence>
<evidence type="ECO:0000313" key="6">
    <source>
        <dbReference type="EMBL" id="MDA0164043.1"/>
    </source>
</evidence>
<evidence type="ECO:0000313" key="7">
    <source>
        <dbReference type="Proteomes" id="UP001149140"/>
    </source>
</evidence>
<name>A0A9X3MZ67_9ACTN</name>
<gene>
    <name evidence="6" type="ORF">OM076_27470</name>
</gene>
<proteinExistence type="predicted"/>